<comment type="function">
    <text evidence="4">A flexible structure which links the flagellar filament to the drive apparatus in the basal body.</text>
</comment>
<evidence type="ECO:0000256" key="1">
    <source>
        <dbReference type="ARBA" id="ARBA00004117"/>
    </source>
</evidence>
<dbReference type="RefSeq" id="WP_243307188.1">
    <property type="nucleotide sequence ID" value="NZ_JALGBI010000001.1"/>
</dbReference>
<keyword evidence="8" id="KW-0282">Flagellum</keyword>
<dbReference type="SUPFAM" id="SSF117143">
    <property type="entry name" value="Flagellar hook protein flgE"/>
    <property type="match status" value="1"/>
</dbReference>
<dbReference type="InterPro" id="IPR020013">
    <property type="entry name" value="Flagellar_FlgE/F/G"/>
</dbReference>
<dbReference type="InterPro" id="IPR053967">
    <property type="entry name" value="LlgE_F_G-like_D1"/>
</dbReference>
<dbReference type="NCBIfam" id="TIGR03506">
    <property type="entry name" value="FlgEFG_subfam"/>
    <property type="match status" value="1"/>
</dbReference>
<reference evidence="8" key="1">
    <citation type="submission" date="2022-03" db="EMBL/GenBank/DDBJ databases">
        <authorList>
            <person name="Woo C.Y."/>
        </authorList>
    </citation>
    <scope>NUCLEOTIDE SEQUENCE</scope>
    <source>
        <strain evidence="8">CYS-02</strain>
    </source>
</reference>
<dbReference type="InterPro" id="IPR001444">
    <property type="entry name" value="Flag_bb_rod_N"/>
</dbReference>
<name>A0A9X1VVF8_9BURK</name>
<evidence type="ECO:0000256" key="3">
    <source>
        <dbReference type="ARBA" id="ARBA00023143"/>
    </source>
</evidence>
<dbReference type="PANTHER" id="PTHR30435:SF1">
    <property type="entry name" value="FLAGELLAR HOOK PROTEIN FLGE"/>
    <property type="match status" value="1"/>
</dbReference>
<feature type="domain" description="Flagellar hook protein FlgE/F/G-like D1" evidence="7">
    <location>
        <begin position="86"/>
        <end position="121"/>
    </location>
</feature>
<dbReference type="GO" id="GO:0071978">
    <property type="term" value="P:bacterial-type flagellum-dependent swarming motility"/>
    <property type="evidence" value="ECO:0007669"/>
    <property type="project" value="TreeGrafter"/>
</dbReference>
<evidence type="ECO:0000313" key="9">
    <source>
        <dbReference type="Proteomes" id="UP001139447"/>
    </source>
</evidence>
<evidence type="ECO:0000256" key="4">
    <source>
        <dbReference type="RuleBase" id="RU362116"/>
    </source>
</evidence>
<evidence type="ECO:0000259" key="5">
    <source>
        <dbReference type="Pfam" id="PF00460"/>
    </source>
</evidence>
<keyword evidence="9" id="KW-1185">Reference proteome</keyword>
<sequence length="391" mass="40881">MLESIYVGMTGLLGYSKGLRVIANNTANINTPGFKGSSLQFSDLFYSNSGQGGGAGQVGYGLNANGTTLSFRQGELRQTGNDLDMAVDGTGLFILENEKGDVTYTRAGQFQFNTEGMLINKIDHSFVMGRDASGNLVRISLAGLQTNAGSATTTVKFSGNLSSTMAEQTVGGVKVVDALGGEHMLSVKLTDTSATTAGSWQVDLMDGTNVVGTGEIIFQDGRPQSTAAKVQVIYTPAGLSAVPLTLDFSTEVTSYPSANLSTLAMASQNGFGPGGLTKATFDAAGALSLTYSNGQVIKSTRLALARFDSLEAVESVGDNQFGSKDVRAWHIGAAGMGGFGNVRSGMVEISNVDLSQEFSDLVVMQRGYQASSQVISTANDMLQELFAMKSK</sequence>
<dbReference type="Proteomes" id="UP001139447">
    <property type="component" value="Unassembled WGS sequence"/>
</dbReference>
<keyword evidence="8" id="KW-0969">Cilium</keyword>
<dbReference type="Gene3D" id="2.60.98.20">
    <property type="entry name" value="Flagellar hook protein FlgE"/>
    <property type="match status" value="1"/>
</dbReference>
<dbReference type="Pfam" id="PF06429">
    <property type="entry name" value="Flg_bbr_C"/>
    <property type="match status" value="1"/>
</dbReference>
<dbReference type="GO" id="GO:0005829">
    <property type="term" value="C:cytosol"/>
    <property type="evidence" value="ECO:0007669"/>
    <property type="project" value="TreeGrafter"/>
</dbReference>
<evidence type="ECO:0000259" key="6">
    <source>
        <dbReference type="Pfam" id="PF06429"/>
    </source>
</evidence>
<dbReference type="GO" id="GO:0009425">
    <property type="term" value="C:bacterial-type flagellum basal body"/>
    <property type="evidence" value="ECO:0007669"/>
    <property type="project" value="UniProtKB-SubCell"/>
</dbReference>
<dbReference type="InterPro" id="IPR010930">
    <property type="entry name" value="Flg_bb/hook_C_dom"/>
</dbReference>
<dbReference type="PANTHER" id="PTHR30435">
    <property type="entry name" value="FLAGELLAR PROTEIN"/>
    <property type="match status" value="1"/>
</dbReference>
<keyword evidence="3 4" id="KW-0975">Bacterial flagellum</keyword>
<evidence type="ECO:0000313" key="8">
    <source>
        <dbReference type="EMBL" id="MCJ0764536.1"/>
    </source>
</evidence>
<dbReference type="InterPro" id="IPR037058">
    <property type="entry name" value="Falgellar_hook_FlgE_sf"/>
</dbReference>
<feature type="domain" description="Flagellar basal body rod protein N-terminal" evidence="5">
    <location>
        <begin position="5"/>
        <end position="35"/>
    </location>
</feature>
<evidence type="ECO:0000259" key="7">
    <source>
        <dbReference type="Pfam" id="PF22692"/>
    </source>
</evidence>
<accession>A0A9X1VVF8</accession>
<keyword evidence="8" id="KW-0966">Cell projection</keyword>
<evidence type="ECO:0000256" key="2">
    <source>
        <dbReference type="ARBA" id="ARBA00009677"/>
    </source>
</evidence>
<organism evidence="8 9">
    <name type="scientific">Variovorax terrae</name>
    <dbReference type="NCBI Taxonomy" id="2923278"/>
    <lineage>
        <taxon>Bacteria</taxon>
        <taxon>Pseudomonadati</taxon>
        <taxon>Pseudomonadota</taxon>
        <taxon>Betaproteobacteria</taxon>
        <taxon>Burkholderiales</taxon>
        <taxon>Comamonadaceae</taxon>
        <taxon>Variovorax</taxon>
    </lineage>
</organism>
<protein>
    <recommendedName>
        <fullName evidence="4">Flagellar hook protein FlgE</fullName>
    </recommendedName>
</protein>
<feature type="domain" description="Flagellar basal-body/hook protein C-terminal" evidence="6">
    <location>
        <begin position="343"/>
        <end position="385"/>
    </location>
</feature>
<comment type="similarity">
    <text evidence="2 4">Belongs to the flagella basal body rod proteins family.</text>
</comment>
<dbReference type="InterPro" id="IPR037925">
    <property type="entry name" value="FlgE/F/G-like"/>
</dbReference>
<comment type="subcellular location">
    <subcellularLocation>
        <location evidence="1 4">Bacterial flagellum basal body</location>
    </subcellularLocation>
</comment>
<dbReference type="Pfam" id="PF22692">
    <property type="entry name" value="LlgE_F_G_D1"/>
    <property type="match status" value="1"/>
</dbReference>
<dbReference type="AlphaFoldDB" id="A0A9X1VVF8"/>
<dbReference type="EMBL" id="JALGBI010000001">
    <property type="protein sequence ID" value="MCJ0764536.1"/>
    <property type="molecule type" value="Genomic_DNA"/>
</dbReference>
<comment type="caution">
    <text evidence="8">The sequence shown here is derived from an EMBL/GenBank/DDBJ whole genome shotgun (WGS) entry which is preliminary data.</text>
</comment>
<dbReference type="Pfam" id="PF00460">
    <property type="entry name" value="Flg_bb_rod"/>
    <property type="match status" value="1"/>
</dbReference>
<dbReference type="GO" id="GO:0009424">
    <property type="term" value="C:bacterial-type flagellum hook"/>
    <property type="evidence" value="ECO:0007669"/>
    <property type="project" value="TreeGrafter"/>
</dbReference>
<gene>
    <name evidence="8" type="ORF">MMF98_15060</name>
</gene>
<proteinExistence type="inferred from homology"/>